<reference evidence="6" key="1">
    <citation type="journal article" date="2014" name="Front. Microbiol.">
        <title>High frequency of phylogenetically diverse reductive dehalogenase-homologous genes in deep subseafloor sedimentary metagenomes.</title>
        <authorList>
            <person name="Kawai M."/>
            <person name="Futagami T."/>
            <person name="Toyoda A."/>
            <person name="Takaki Y."/>
            <person name="Nishi S."/>
            <person name="Hori S."/>
            <person name="Arai W."/>
            <person name="Tsubouchi T."/>
            <person name="Morono Y."/>
            <person name="Uchiyama I."/>
            <person name="Ito T."/>
            <person name="Fujiyama A."/>
            <person name="Inagaki F."/>
            <person name="Takami H."/>
        </authorList>
    </citation>
    <scope>NUCLEOTIDE SEQUENCE</scope>
    <source>
        <strain evidence="6">Expedition CK06-06</strain>
    </source>
</reference>
<name>X1AJV7_9ZZZZ</name>
<dbReference type="Pfam" id="PF02934">
    <property type="entry name" value="GatB_N"/>
    <property type="match status" value="1"/>
</dbReference>
<organism evidence="6">
    <name type="scientific">marine sediment metagenome</name>
    <dbReference type="NCBI Taxonomy" id="412755"/>
    <lineage>
        <taxon>unclassified sequences</taxon>
        <taxon>metagenomes</taxon>
        <taxon>ecological metagenomes</taxon>
    </lineage>
</organism>
<proteinExistence type="predicted"/>
<evidence type="ECO:0000259" key="5">
    <source>
        <dbReference type="Pfam" id="PF02934"/>
    </source>
</evidence>
<accession>X1AJV7</accession>
<keyword evidence="3" id="KW-0067">ATP-binding</keyword>
<dbReference type="NCBIfam" id="TIGR00133">
    <property type="entry name" value="gatB"/>
    <property type="match status" value="1"/>
</dbReference>
<dbReference type="InterPro" id="IPR004413">
    <property type="entry name" value="GatB"/>
</dbReference>
<dbReference type="GO" id="GO:0070681">
    <property type="term" value="P:glutaminyl-tRNAGln biosynthesis via transamidation"/>
    <property type="evidence" value="ECO:0007669"/>
    <property type="project" value="TreeGrafter"/>
</dbReference>
<dbReference type="PANTHER" id="PTHR11659:SF0">
    <property type="entry name" value="GLUTAMYL-TRNA(GLN) AMIDOTRANSFERASE SUBUNIT B, MITOCHONDRIAL"/>
    <property type="match status" value="1"/>
</dbReference>
<dbReference type="EMBL" id="BART01002909">
    <property type="protein sequence ID" value="GAG69872.1"/>
    <property type="molecule type" value="Genomic_DNA"/>
</dbReference>
<evidence type="ECO:0000256" key="3">
    <source>
        <dbReference type="ARBA" id="ARBA00022840"/>
    </source>
</evidence>
<sequence length="246" mass="28018">MKNEYEPVIGLETHVELYTNTKMFCGCRLSFGEEKNIYTCPVCLGHPGSLPVINKKAIEYAAKIALALNCKIRKYTIFHRKNYFYPDMPKNYQISQYDLPLGVGGYLDIDMGSYIRRVGITRVHMEEDTGKLLHKGITGRISESEASIVDFNRAGTPLIEVVTEPDIRSPEEAKEYMIVLRNLILFLDVSDCSMEEGSLRCDANVSVRKTGEDKIGTKTEIKNLNSFKFLQKGLEYEVKRQIKVLE</sequence>
<dbReference type="GO" id="GO:0050567">
    <property type="term" value="F:glutaminyl-tRNA synthase (glutamine-hydrolyzing) activity"/>
    <property type="evidence" value="ECO:0007669"/>
    <property type="project" value="TreeGrafter"/>
</dbReference>
<dbReference type="NCBIfam" id="NF004012">
    <property type="entry name" value="PRK05477.1-2"/>
    <property type="match status" value="1"/>
</dbReference>
<comment type="caution">
    <text evidence="6">The sequence shown here is derived from an EMBL/GenBank/DDBJ whole genome shotgun (WGS) entry which is preliminary data.</text>
</comment>
<keyword evidence="1" id="KW-0436">Ligase</keyword>
<evidence type="ECO:0000256" key="2">
    <source>
        <dbReference type="ARBA" id="ARBA00022741"/>
    </source>
</evidence>
<dbReference type="PROSITE" id="PS01234">
    <property type="entry name" value="GATB"/>
    <property type="match status" value="1"/>
</dbReference>
<evidence type="ECO:0000256" key="4">
    <source>
        <dbReference type="ARBA" id="ARBA00022917"/>
    </source>
</evidence>
<dbReference type="SUPFAM" id="SSF55931">
    <property type="entry name" value="Glutamine synthetase/guanido kinase"/>
    <property type="match status" value="1"/>
</dbReference>
<gene>
    <name evidence="6" type="ORF">S01H4_08464</name>
</gene>
<dbReference type="PANTHER" id="PTHR11659">
    <property type="entry name" value="GLUTAMYL-TRNA GLN AMIDOTRANSFERASE SUBUNIT B MITOCHONDRIAL AND PROKARYOTIC PET112-RELATED"/>
    <property type="match status" value="1"/>
</dbReference>
<keyword evidence="4" id="KW-0648">Protein biosynthesis</keyword>
<evidence type="ECO:0000256" key="1">
    <source>
        <dbReference type="ARBA" id="ARBA00022598"/>
    </source>
</evidence>
<dbReference type="GO" id="GO:0006412">
    <property type="term" value="P:translation"/>
    <property type="evidence" value="ECO:0007669"/>
    <property type="project" value="UniProtKB-KW"/>
</dbReference>
<dbReference type="InterPro" id="IPR014746">
    <property type="entry name" value="Gln_synth/guanido_kin_cat_dom"/>
</dbReference>
<protein>
    <recommendedName>
        <fullName evidence="5">Aspartyl/Glutamyl-tRNA(Gln) amidotransferase subunit B/E catalytic domain-containing protein</fullName>
    </recommendedName>
</protein>
<dbReference type="GO" id="GO:0005524">
    <property type="term" value="F:ATP binding"/>
    <property type="evidence" value="ECO:0007669"/>
    <property type="project" value="UniProtKB-KW"/>
</dbReference>
<dbReference type="AlphaFoldDB" id="X1AJV7"/>
<feature type="non-terminal residue" evidence="6">
    <location>
        <position position="246"/>
    </location>
</feature>
<dbReference type="InterPro" id="IPR017958">
    <property type="entry name" value="Gln-tRNA_amidoTrfase_suB_CS"/>
</dbReference>
<keyword evidence="2" id="KW-0547">Nucleotide-binding</keyword>
<evidence type="ECO:0000313" key="6">
    <source>
        <dbReference type="EMBL" id="GAG69872.1"/>
    </source>
</evidence>
<dbReference type="InterPro" id="IPR017959">
    <property type="entry name" value="Asn/Gln-tRNA_amidoTrfase_suB/E"/>
</dbReference>
<dbReference type="InterPro" id="IPR006075">
    <property type="entry name" value="Asn/Gln-tRNA_Trfase_suB/E_cat"/>
</dbReference>
<feature type="domain" description="Aspartyl/Glutamyl-tRNA(Gln) amidotransferase subunit B/E catalytic" evidence="5">
    <location>
        <begin position="8"/>
        <end position="245"/>
    </location>
</feature>